<proteinExistence type="predicted"/>
<reference evidence="2 3" key="1">
    <citation type="submission" date="2021-06" db="EMBL/GenBank/DDBJ databases">
        <title>Caerostris darwini draft genome.</title>
        <authorList>
            <person name="Kono N."/>
            <person name="Arakawa K."/>
        </authorList>
    </citation>
    <scope>NUCLEOTIDE SEQUENCE [LARGE SCALE GENOMIC DNA]</scope>
</reference>
<evidence type="ECO:0000313" key="2">
    <source>
        <dbReference type="EMBL" id="GIY54610.1"/>
    </source>
</evidence>
<feature type="region of interest" description="Disordered" evidence="1">
    <location>
        <begin position="87"/>
        <end position="107"/>
    </location>
</feature>
<name>A0AAV4UA07_9ARAC</name>
<dbReference type="Proteomes" id="UP001054837">
    <property type="component" value="Unassembled WGS sequence"/>
</dbReference>
<feature type="compositionally biased region" description="Polar residues" evidence="1">
    <location>
        <begin position="92"/>
        <end position="106"/>
    </location>
</feature>
<sequence length="200" mass="22539">MSEEFPPYTLPLETGNFLEEENYENQGINLPRSGEELSEVPEPVVEIQNGEGELVLIPSESNEHQLSSCEEAVRMQTCNSDNSGVIHEGSVSGDTEGNTQTENSWGNRLRPRDRSGRLINLPVDLYVKRRVSAASPEIDGLSLGVECPAKRKTRPCLFSSILITLSGIWKLRKGYIRNQFWNPNNIRFQFSLILQQTTMQ</sequence>
<dbReference type="AlphaFoldDB" id="A0AAV4UA07"/>
<accession>A0AAV4UA07</accession>
<protein>
    <submittedName>
        <fullName evidence="2">Uncharacterized protein</fullName>
    </submittedName>
</protein>
<evidence type="ECO:0000256" key="1">
    <source>
        <dbReference type="SAM" id="MobiDB-lite"/>
    </source>
</evidence>
<comment type="caution">
    <text evidence="2">The sequence shown here is derived from an EMBL/GenBank/DDBJ whole genome shotgun (WGS) entry which is preliminary data.</text>
</comment>
<gene>
    <name evidence="2" type="ORF">CDAR_426211</name>
</gene>
<evidence type="ECO:0000313" key="3">
    <source>
        <dbReference type="Proteomes" id="UP001054837"/>
    </source>
</evidence>
<keyword evidence="3" id="KW-1185">Reference proteome</keyword>
<dbReference type="EMBL" id="BPLQ01010947">
    <property type="protein sequence ID" value="GIY54610.1"/>
    <property type="molecule type" value="Genomic_DNA"/>
</dbReference>
<organism evidence="2 3">
    <name type="scientific">Caerostris darwini</name>
    <dbReference type="NCBI Taxonomy" id="1538125"/>
    <lineage>
        <taxon>Eukaryota</taxon>
        <taxon>Metazoa</taxon>
        <taxon>Ecdysozoa</taxon>
        <taxon>Arthropoda</taxon>
        <taxon>Chelicerata</taxon>
        <taxon>Arachnida</taxon>
        <taxon>Araneae</taxon>
        <taxon>Araneomorphae</taxon>
        <taxon>Entelegynae</taxon>
        <taxon>Araneoidea</taxon>
        <taxon>Araneidae</taxon>
        <taxon>Caerostris</taxon>
    </lineage>
</organism>